<evidence type="ECO:0000313" key="3">
    <source>
        <dbReference type="Proteomes" id="UP000298390"/>
    </source>
</evidence>
<evidence type="ECO:0000256" key="1">
    <source>
        <dbReference type="SAM" id="MobiDB-lite"/>
    </source>
</evidence>
<name>A0A4Y9Y8H3_9APHY</name>
<comment type="caution">
    <text evidence="2">The sequence shown here is derived from an EMBL/GenBank/DDBJ whole genome shotgun (WGS) entry which is preliminary data.</text>
</comment>
<feature type="region of interest" description="Disordered" evidence="1">
    <location>
        <begin position="13"/>
        <end position="53"/>
    </location>
</feature>
<evidence type="ECO:0000313" key="2">
    <source>
        <dbReference type="EMBL" id="TFY57129.1"/>
    </source>
</evidence>
<reference evidence="2 3" key="1">
    <citation type="submission" date="2019-01" db="EMBL/GenBank/DDBJ databases">
        <title>Genome sequencing of the rare red list fungi Fomitopsis rosea.</title>
        <authorList>
            <person name="Buettner E."/>
            <person name="Kellner H."/>
        </authorList>
    </citation>
    <scope>NUCLEOTIDE SEQUENCE [LARGE SCALE GENOMIC DNA]</scope>
    <source>
        <strain evidence="2 3">DSM 105464</strain>
    </source>
</reference>
<feature type="compositionally biased region" description="Acidic residues" evidence="1">
    <location>
        <begin position="19"/>
        <end position="36"/>
    </location>
</feature>
<dbReference type="AlphaFoldDB" id="A0A4Y9Y8H3"/>
<protein>
    <submittedName>
        <fullName evidence="2">Uncharacterized protein</fullName>
    </submittedName>
</protein>
<accession>A0A4Y9Y8H3</accession>
<dbReference type="Proteomes" id="UP000298390">
    <property type="component" value="Unassembled WGS sequence"/>
</dbReference>
<gene>
    <name evidence="2" type="ORF">EVJ58_g7214</name>
</gene>
<dbReference type="EMBL" id="SEKV01000451">
    <property type="protein sequence ID" value="TFY57129.1"/>
    <property type="molecule type" value="Genomic_DNA"/>
</dbReference>
<organism evidence="2 3">
    <name type="scientific">Rhodofomes roseus</name>
    <dbReference type="NCBI Taxonomy" id="34475"/>
    <lineage>
        <taxon>Eukaryota</taxon>
        <taxon>Fungi</taxon>
        <taxon>Dikarya</taxon>
        <taxon>Basidiomycota</taxon>
        <taxon>Agaricomycotina</taxon>
        <taxon>Agaricomycetes</taxon>
        <taxon>Polyporales</taxon>
        <taxon>Rhodofomes</taxon>
    </lineage>
</organism>
<sequence>MPDIDFARGVDAFGASWNDAEDADIDEGYLEDDGGPEVDVTGSETAEIGSAEA</sequence>
<proteinExistence type="predicted"/>